<dbReference type="InterPro" id="IPR045055">
    <property type="entry name" value="DNA2/NAM7-like"/>
</dbReference>
<evidence type="ECO:0000313" key="2">
    <source>
        <dbReference type="EMBL" id="CAF3409417.1"/>
    </source>
</evidence>
<dbReference type="InterPro" id="IPR027417">
    <property type="entry name" value="P-loop_NTPase"/>
</dbReference>
<comment type="caution">
    <text evidence="2">The sequence shown here is derived from an EMBL/GenBank/DDBJ whole genome shotgun (WGS) entry which is preliminary data.</text>
</comment>
<evidence type="ECO:0000259" key="1">
    <source>
        <dbReference type="Pfam" id="PF13086"/>
    </source>
</evidence>
<feature type="domain" description="DNA2/NAM7 helicase helicase" evidence="1">
    <location>
        <begin position="366"/>
        <end position="462"/>
    </location>
</feature>
<dbReference type="PANTHER" id="PTHR10887:SF495">
    <property type="entry name" value="HELICASE SENATAXIN ISOFORM X1-RELATED"/>
    <property type="match status" value="1"/>
</dbReference>
<dbReference type="Proteomes" id="UP000663833">
    <property type="component" value="Unassembled WGS sequence"/>
</dbReference>
<dbReference type="EMBL" id="CAJNYD010002319">
    <property type="protein sequence ID" value="CAF3410980.1"/>
    <property type="molecule type" value="Genomic_DNA"/>
</dbReference>
<dbReference type="EMBL" id="CAJNXB010005111">
    <property type="protein sequence ID" value="CAF3409417.1"/>
    <property type="molecule type" value="Genomic_DNA"/>
</dbReference>
<dbReference type="Gene3D" id="3.40.50.300">
    <property type="entry name" value="P-loop containing nucleotide triphosphate hydrolases"/>
    <property type="match status" value="1"/>
</dbReference>
<dbReference type="OrthoDB" id="2285229at2759"/>
<evidence type="ECO:0000313" key="3">
    <source>
        <dbReference type="EMBL" id="CAF3410980.1"/>
    </source>
</evidence>
<protein>
    <recommendedName>
        <fullName evidence="1">DNA2/NAM7 helicase helicase domain-containing protein</fullName>
    </recommendedName>
</protein>
<dbReference type="Pfam" id="PF13086">
    <property type="entry name" value="AAA_11"/>
    <property type="match status" value="1"/>
</dbReference>
<name>A0A818AVX4_9BILA</name>
<reference evidence="2" key="1">
    <citation type="submission" date="2021-02" db="EMBL/GenBank/DDBJ databases">
        <authorList>
            <person name="Nowell W R."/>
        </authorList>
    </citation>
    <scope>NUCLEOTIDE SEQUENCE</scope>
</reference>
<dbReference type="GO" id="GO:0004386">
    <property type="term" value="F:helicase activity"/>
    <property type="evidence" value="ECO:0007669"/>
    <property type="project" value="InterPro"/>
</dbReference>
<gene>
    <name evidence="3" type="ORF">LUA448_LOCUS18499</name>
    <name evidence="2" type="ORF">TIS948_LOCUS28444</name>
</gene>
<dbReference type="PANTHER" id="PTHR10887">
    <property type="entry name" value="DNA2/NAM7 HELICASE FAMILY"/>
    <property type="match status" value="1"/>
</dbReference>
<dbReference type="SUPFAM" id="SSF52540">
    <property type="entry name" value="P-loop containing nucleoside triphosphate hydrolases"/>
    <property type="match status" value="1"/>
</dbReference>
<sequence>MNSGEDSYSGNAWLKEHLDGTDAHLWRRARKMFLFRQNLSSALNLFNFDYRAIENISKPEGTVLSGSRDTALGSRPEGEFRPGQLWTDDAKNSIRTLLDRIVTRWIPKHLHLRRINYERLHKSLTPVPLSFVQKTYDHTNNNIEKFNVENALTAYQECLVPLHYHELWSEIANDFKDVDVALNQRTTDINFQEFYNKQTLDGEKDSALIFGTNRVIFADRYNALSRSIGFFDLVLIKMNNKTYFGMIVHAEQTKVKVASREECSNNNYASNTNSNELQFDLQTTIGIYVSRECSDVIQQYRKGNKDKKIPITKLSNITSSRRMISAIHNIHEWPQYRSLLKPMIEDLYFQLPQDYGPANIIPEYGFNKSQSEAIAIAEYMFDDLQEHLHMVHGPPGTGKSRTIAGIVLKLLSKLPESGRKQKILLCAPSNNACDELCRRILDEFHKQDFPYSRGTLVRIGCQPPDDYRLCKHFLDFMILQDIVNVLKTEQKPSPKIAQETESHILKHAKIVISTLNYCGSARLQPLKATTGFVIIDEGKF</sequence>
<dbReference type="Proteomes" id="UP000663825">
    <property type="component" value="Unassembled WGS sequence"/>
</dbReference>
<evidence type="ECO:0000313" key="4">
    <source>
        <dbReference type="Proteomes" id="UP000663825"/>
    </source>
</evidence>
<accession>A0A818AVX4</accession>
<dbReference type="InterPro" id="IPR041677">
    <property type="entry name" value="DNA2/NAM7_AAA_11"/>
</dbReference>
<organism evidence="2 4">
    <name type="scientific">Rotaria socialis</name>
    <dbReference type="NCBI Taxonomy" id="392032"/>
    <lineage>
        <taxon>Eukaryota</taxon>
        <taxon>Metazoa</taxon>
        <taxon>Spiralia</taxon>
        <taxon>Gnathifera</taxon>
        <taxon>Rotifera</taxon>
        <taxon>Eurotatoria</taxon>
        <taxon>Bdelloidea</taxon>
        <taxon>Philodinida</taxon>
        <taxon>Philodinidae</taxon>
        <taxon>Rotaria</taxon>
    </lineage>
</organism>
<dbReference type="AlphaFoldDB" id="A0A818AVX4"/>
<proteinExistence type="predicted"/>